<dbReference type="Pfam" id="PF22607">
    <property type="entry name" value="FAD_binding-like"/>
    <property type="match status" value="1"/>
</dbReference>
<keyword evidence="2" id="KW-0503">Monooxygenase</keyword>
<dbReference type="EMBL" id="JBHSXM010000003">
    <property type="protein sequence ID" value="MFC6838069.1"/>
    <property type="molecule type" value="Genomic_DNA"/>
</dbReference>
<dbReference type="SUPFAM" id="SSF54373">
    <property type="entry name" value="FAD-linked reductases, C-terminal domain"/>
    <property type="match status" value="1"/>
</dbReference>
<dbReference type="PANTHER" id="PTHR47469">
    <property type="entry name" value="MONOOXYGENASE-LIKE"/>
    <property type="match status" value="1"/>
</dbReference>
<dbReference type="Proteomes" id="UP001596406">
    <property type="component" value="Unassembled WGS sequence"/>
</dbReference>
<comment type="caution">
    <text evidence="2">The sequence shown here is derived from an EMBL/GenBank/DDBJ whole genome shotgun (WGS) entry which is preliminary data.</text>
</comment>
<proteinExistence type="predicted"/>
<dbReference type="RefSeq" id="WP_304449788.1">
    <property type="nucleotide sequence ID" value="NZ_JARRAH010000003.1"/>
</dbReference>
<evidence type="ECO:0000313" key="2">
    <source>
        <dbReference type="EMBL" id="MFC6838069.1"/>
    </source>
</evidence>
<organism evidence="2 3">
    <name type="scientific">Halomarina ordinaria</name>
    <dbReference type="NCBI Taxonomy" id="3033939"/>
    <lineage>
        <taxon>Archaea</taxon>
        <taxon>Methanobacteriati</taxon>
        <taxon>Methanobacteriota</taxon>
        <taxon>Stenosarchaea group</taxon>
        <taxon>Halobacteria</taxon>
        <taxon>Halobacteriales</taxon>
        <taxon>Natronomonadaceae</taxon>
        <taxon>Halomarina</taxon>
    </lineage>
</organism>
<dbReference type="PANTHER" id="PTHR47469:SF2">
    <property type="entry name" value="OS06G0597600 PROTEIN"/>
    <property type="match status" value="1"/>
</dbReference>
<dbReference type="PRINTS" id="PR00420">
    <property type="entry name" value="RNGMNOXGNASE"/>
</dbReference>
<reference evidence="2 3" key="1">
    <citation type="journal article" date="2019" name="Int. J. Syst. Evol. Microbiol.">
        <title>The Global Catalogue of Microorganisms (GCM) 10K type strain sequencing project: providing services to taxonomists for standard genome sequencing and annotation.</title>
        <authorList>
            <consortium name="The Broad Institute Genomics Platform"/>
            <consortium name="The Broad Institute Genome Sequencing Center for Infectious Disease"/>
            <person name="Wu L."/>
            <person name="Ma J."/>
        </authorList>
    </citation>
    <scope>NUCLEOTIDE SEQUENCE [LARGE SCALE GENOMIC DNA]</scope>
    <source>
        <strain evidence="2 3">PSRA2</strain>
    </source>
</reference>
<dbReference type="NCBIfam" id="NF005566">
    <property type="entry name" value="PRK07236.1"/>
    <property type="match status" value="1"/>
</dbReference>
<protein>
    <submittedName>
        <fullName evidence="2">FAD-dependent monooxygenase</fullName>
    </submittedName>
</protein>
<dbReference type="InterPro" id="IPR054707">
    <property type="entry name" value="DhpH_subs-bd"/>
</dbReference>
<evidence type="ECO:0000313" key="3">
    <source>
        <dbReference type="Proteomes" id="UP001596406"/>
    </source>
</evidence>
<dbReference type="Gene3D" id="3.50.50.60">
    <property type="entry name" value="FAD/NAD(P)-binding domain"/>
    <property type="match status" value="2"/>
</dbReference>
<keyword evidence="2" id="KW-0560">Oxidoreductase</keyword>
<dbReference type="AlphaFoldDB" id="A0ABD5UC48"/>
<name>A0ABD5UC48_9EURY</name>
<accession>A0ABD5UC48</accession>
<feature type="domain" description="2,6-dihydroxypyridine 3-monooxygenase substrate binding" evidence="1">
    <location>
        <begin position="171"/>
        <end position="297"/>
    </location>
</feature>
<sequence>MRRTSDPNELRIAVSGGSMGGLFTGLALRAAGHEVAVFERSDVELRSRGAGIVAQPLMLDVLRDHGTTPEHITTTTSRREYLDRNGTVERGYEEAMTFTSWDAVYRCLRESFPDDRYHSGRTTAGVDVHDGTVTVRFEEGDAVEADLAVVAEGGRSATREALLPDVEPEDAGYVAWRGVTPEAAVRPGVREQFEDTFTFYQGPDGLILAYLIPGPDGETATGRRRLNWVWYDDLERAERARLLTDADGRQRTFSVAPGDLRVDVVDGLRTDVDERLPAVFADLVAGTDRPFVQTIYDLTVPEMAFGRVCLLGDAAFVARPHTAAGTAKAAADGVELAATLDGSDVVGSLRDWAASRLAAGRRLVARGQRMGDDYMD</sequence>
<keyword evidence="3" id="KW-1185">Reference proteome</keyword>
<gene>
    <name evidence="2" type="ORF">ACFQHK_16425</name>
</gene>
<dbReference type="GO" id="GO:0004497">
    <property type="term" value="F:monooxygenase activity"/>
    <property type="evidence" value="ECO:0007669"/>
    <property type="project" value="UniProtKB-KW"/>
</dbReference>
<dbReference type="InterPro" id="IPR036188">
    <property type="entry name" value="FAD/NAD-bd_sf"/>
</dbReference>
<evidence type="ECO:0000259" key="1">
    <source>
        <dbReference type="Pfam" id="PF22607"/>
    </source>
</evidence>
<dbReference type="SUPFAM" id="SSF51905">
    <property type="entry name" value="FAD/NAD(P)-binding domain"/>
    <property type="match status" value="1"/>
</dbReference>
<dbReference type="InterPro" id="IPR053212">
    <property type="entry name" value="DHP_3-monooxygenase"/>
</dbReference>